<reference evidence="3 4" key="2">
    <citation type="submission" date="2018-11" db="EMBL/GenBank/DDBJ databases">
        <authorList>
            <consortium name="Pathogen Informatics"/>
        </authorList>
    </citation>
    <scope>NUCLEOTIDE SEQUENCE [LARGE SCALE GENOMIC DNA]</scope>
</reference>
<dbReference type="PANTHER" id="PTHR23030:SF30">
    <property type="entry name" value="TYROSINE-PROTEIN PHOSPHATASE NON-RECEPTOR TYPE 23"/>
    <property type="match status" value="1"/>
</dbReference>
<dbReference type="Pfam" id="PF13949">
    <property type="entry name" value="ALIX_LYPXL_bnd"/>
    <property type="match status" value="1"/>
</dbReference>
<protein>
    <submittedName>
        <fullName evidence="5">ALIX_LYPXL_bnd domain-containing protein</fullName>
    </submittedName>
</protein>
<dbReference type="GO" id="GO:0032456">
    <property type="term" value="P:endocytic recycling"/>
    <property type="evidence" value="ECO:0007669"/>
    <property type="project" value="TreeGrafter"/>
</dbReference>
<sequence length="308" mass="35060">MVKAVRFDPTDKSISGPDLFAALLPGNVLKSLSVYSEEKAKFKRALLEKIEEKDKELEDYIKSLQLEEINFNDDSKMEELPEMLLERSAAFNSQPDAFPELLDKLHRVGDCSIEADHKISNLRNRLDAISSPQLRSDEGFIAIMKELNRVNDHHMKARTNSAELQRALAAHSESLKILAMPLNELRKRLMDTQTRPADSPEGILLKKMLDKANEMSTQRRTLLSKLNEDLLNDDITAKCLAEKNEDNWGLYENELKKHEGTATLIHMNLAAQPNILSALTDANASFGDYRKKIIDENKKQVFQQIFIL</sequence>
<feature type="domain" description="ALIX V-shaped" evidence="2">
    <location>
        <begin position="143"/>
        <end position="300"/>
    </location>
</feature>
<dbReference type="Gene3D" id="1.20.120.560">
    <property type="entry name" value="alix/aip1 in complex with the ypdl late domain"/>
    <property type="match status" value="1"/>
</dbReference>
<name>A0A183HI49_9BILA</name>
<organism evidence="5">
    <name type="scientific">Onchocerca flexuosa</name>
    <dbReference type="NCBI Taxonomy" id="387005"/>
    <lineage>
        <taxon>Eukaryota</taxon>
        <taxon>Metazoa</taxon>
        <taxon>Ecdysozoa</taxon>
        <taxon>Nematoda</taxon>
        <taxon>Chromadorea</taxon>
        <taxon>Rhabditida</taxon>
        <taxon>Spirurina</taxon>
        <taxon>Spiruromorpha</taxon>
        <taxon>Filarioidea</taxon>
        <taxon>Onchocercidae</taxon>
        <taxon>Onchocerca</taxon>
    </lineage>
</organism>
<evidence type="ECO:0000313" key="5">
    <source>
        <dbReference type="WBParaSite" id="OFLC_0000716001-mRNA-1"/>
    </source>
</evidence>
<dbReference type="PANTHER" id="PTHR23030">
    <property type="entry name" value="PCD6 INTERACTING PROTEIN-RELATED"/>
    <property type="match status" value="1"/>
</dbReference>
<accession>A0A183HI49</accession>
<dbReference type="InterPro" id="IPR025304">
    <property type="entry name" value="ALIX_V_dom"/>
</dbReference>
<dbReference type="Proteomes" id="UP000267606">
    <property type="component" value="Unassembled WGS sequence"/>
</dbReference>
<dbReference type="GO" id="GO:0005768">
    <property type="term" value="C:endosome"/>
    <property type="evidence" value="ECO:0007669"/>
    <property type="project" value="TreeGrafter"/>
</dbReference>
<reference evidence="5" key="1">
    <citation type="submission" date="2016-06" db="UniProtKB">
        <authorList>
            <consortium name="WormBaseParasite"/>
        </authorList>
    </citation>
    <scope>IDENTIFICATION</scope>
</reference>
<dbReference type="GO" id="GO:0043328">
    <property type="term" value="P:protein transport to vacuole involved in ubiquitin-dependent protein catabolic process via the multivesicular body sorting pathway"/>
    <property type="evidence" value="ECO:0007669"/>
    <property type="project" value="TreeGrafter"/>
</dbReference>
<evidence type="ECO:0000313" key="3">
    <source>
        <dbReference type="EMBL" id="VDO49623.1"/>
    </source>
</evidence>
<dbReference type="Gene3D" id="1.20.140.50">
    <property type="entry name" value="alix/aip1 like domains"/>
    <property type="match status" value="1"/>
</dbReference>
<dbReference type="STRING" id="387005.A0A183HI49"/>
<proteinExistence type="predicted"/>
<dbReference type="EMBL" id="UZAJ01007292">
    <property type="protein sequence ID" value="VDO49623.1"/>
    <property type="molecule type" value="Genomic_DNA"/>
</dbReference>
<dbReference type="WBParaSite" id="OFLC_0000716001-mRNA-1">
    <property type="protein sequence ID" value="OFLC_0000716001-mRNA-1"/>
    <property type="gene ID" value="OFLC_0000716001"/>
</dbReference>
<dbReference type="GO" id="GO:0045022">
    <property type="term" value="P:early endosome to late endosome transport"/>
    <property type="evidence" value="ECO:0007669"/>
    <property type="project" value="TreeGrafter"/>
</dbReference>
<keyword evidence="1" id="KW-0175">Coiled coil</keyword>
<gene>
    <name evidence="3" type="ORF">OFLC_LOCUS7162</name>
</gene>
<evidence type="ECO:0000256" key="1">
    <source>
        <dbReference type="SAM" id="Coils"/>
    </source>
</evidence>
<keyword evidence="4" id="KW-1185">Reference proteome</keyword>
<feature type="coiled-coil region" evidence="1">
    <location>
        <begin position="43"/>
        <end position="70"/>
    </location>
</feature>
<evidence type="ECO:0000313" key="4">
    <source>
        <dbReference type="Proteomes" id="UP000267606"/>
    </source>
</evidence>
<dbReference type="AlphaFoldDB" id="A0A183HI49"/>
<evidence type="ECO:0000259" key="2">
    <source>
        <dbReference type="Pfam" id="PF13949"/>
    </source>
</evidence>